<dbReference type="CDD" id="cd03249">
    <property type="entry name" value="ABC_MTABC3_MDL1_MDL2"/>
    <property type="match status" value="1"/>
</dbReference>
<dbReference type="PROSITE" id="PS50929">
    <property type="entry name" value="ABC_TM1F"/>
    <property type="match status" value="2"/>
</dbReference>
<feature type="transmembrane region" description="Helical" evidence="11">
    <location>
        <begin position="83"/>
        <end position="101"/>
    </location>
</feature>
<feature type="transmembrane region" description="Helical" evidence="11">
    <location>
        <begin position="189"/>
        <end position="210"/>
    </location>
</feature>
<dbReference type="GO" id="GO:0016887">
    <property type="term" value="F:ATP hydrolysis activity"/>
    <property type="evidence" value="ECO:0007669"/>
    <property type="project" value="InterPro"/>
</dbReference>
<comment type="subcellular location">
    <subcellularLocation>
        <location evidence="1">Membrane</location>
        <topology evidence="1">Multi-pass membrane protein</topology>
    </subcellularLocation>
</comment>
<feature type="transmembrane region" description="Helical" evidence="11">
    <location>
        <begin position="873"/>
        <end position="891"/>
    </location>
</feature>
<evidence type="ECO:0000256" key="2">
    <source>
        <dbReference type="ARBA" id="ARBA00007577"/>
    </source>
</evidence>
<dbReference type="InterPro" id="IPR036640">
    <property type="entry name" value="ABC1_TM_sf"/>
</dbReference>
<dbReference type="PANTHER" id="PTHR43394">
    <property type="entry name" value="ATP-DEPENDENT PERMEASE MDL1, MITOCHONDRIAL"/>
    <property type="match status" value="1"/>
</dbReference>
<evidence type="ECO:0000259" key="12">
    <source>
        <dbReference type="PROSITE" id="PS50893"/>
    </source>
</evidence>
<keyword evidence="6" id="KW-0547">Nucleotide-binding</keyword>
<evidence type="ECO:0000259" key="13">
    <source>
        <dbReference type="PROSITE" id="PS50929"/>
    </source>
</evidence>
<organism evidence="14 15">
    <name type="scientific">Diplodia seriata</name>
    <dbReference type="NCBI Taxonomy" id="420778"/>
    <lineage>
        <taxon>Eukaryota</taxon>
        <taxon>Fungi</taxon>
        <taxon>Dikarya</taxon>
        <taxon>Ascomycota</taxon>
        <taxon>Pezizomycotina</taxon>
        <taxon>Dothideomycetes</taxon>
        <taxon>Dothideomycetes incertae sedis</taxon>
        <taxon>Botryosphaeriales</taxon>
        <taxon>Botryosphaeriaceae</taxon>
        <taxon>Diplodia</taxon>
    </lineage>
</organism>
<evidence type="ECO:0000256" key="11">
    <source>
        <dbReference type="SAM" id="Phobius"/>
    </source>
</evidence>
<dbReference type="SMART" id="SM00382">
    <property type="entry name" value="AAA"/>
    <property type="match status" value="2"/>
</dbReference>
<feature type="transmembrane region" description="Helical" evidence="11">
    <location>
        <begin position="163"/>
        <end position="183"/>
    </location>
</feature>
<dbReference type="GO" id="GO:0090374">
    <property type="term" value="P:oligopeptide export from mitochondrion"/>
    <property type="evidence" value="ECO:0007669"/>
    <property type="project" value="TreeGrafter"/>
</dbReference>
<feature type="domain" description="ABC transporter" evidence="12">
    <location>
        <begin position="362"/>
        <end position="647"/>
    </location>
</feature>
<comment type="similarity">
    <text evidence="2">Belongs to the ABC transporter superfamily. ABCB family. Multidrug resistance exporter (TC 3.A.1.201) subfamily.</text>
</comment>
<evidence type="ECO:0000256" key="6">
    <source>
        <dbReference type="ARBA" id="ARBA00022741"/>
    </source>
</evidence>
<evidence type="ECO:0000256" key="7">
    <source>
        <dbReference type="ARBA" id="ARBA00022840"/>
    </source>
</evidence>
<sequence length="1346" mass="144718">MAEEADPPKRTPKLSDYLRVFTYATRWDFCVYIVASIASIGAGVTLPLMNVIFGQLVNQFTTYFSTSPTSTTPTLSRSDFERILNRQALYILALFLGRWALNAINKFCFRMIGIRLSSAVRHHYLRALLAQPLHVLDALPAGAPATAITSTSNTLQLGISDRLGTFLQFNGTIWAALAVAFAWDWALTLVTASLIPYILAVLAFVLPALVKSQTAAAEADARATAVAGEALGGIRLVVACGALGRVAGKYREWVREGAAQALKGAPVAGVQLGLIFFGVFAAFGLAFWYGVRRYVAGAFDDAGVVVVVLMSVMMILTSLERVTTPLMAVSKAMVAACELFAVIDAPTPARGELKPDVDAHDLVFDDVTFEYPSRPGVRAMDGLSLHIRPGRNTALVGPSGSGKSTVVGLLERWYALRDPVALPQVIEAGGPKEKKKPDGEKDNHLGEQPEVPIKPTLAGSIMVGGVNLEDVDLKWWRAQIGLVQQEPFLFNDTIFGNVANGLIGTEWESEPEARKRELVRDACQEAFAHNFISRLPDGYDTRVGDGGIKLSGGQKQRLAIARSIIKKPRIMILDEATSAIDAKSEKIVQAALDRVTRNRTTITIAHRLSTIKKADQIIVLQKGKAVEQGTHHSLTSDPSGVYSTLVRAQALHFPSTHDRAKAETPAPAVDIEEADSEEKVAGNLARTAAPDDSSFNDPQTAASRPRNLISNLAELLRDRHAPWPCYAAIVLSAMGIAAGTPIQAYLFAKVLGVFLLPPGPALEAAGDFWGLMWLALAAGVGVAYFFLGWLSLRAQYSVGAGLKQRYLGDLLHQPLAFFDADAHSHGALTARVAGDVKQLEECLGLNAAMLLGGVFTVAGCVATALAFGWKLGVVAMCVTMPVMLASGFWKYRHEVRFDEMNAAVFAESSQFATEAIEAMRTVSALAMENAIADRYRALLDGHVRAASRKAKWTAALFGFADSAGLGCQALIFWYGGGLLAKGEYSMEAFFVCFMAIIQGAEAASQVISIAPSAAQAAAAAKRMLDVRRSVETGQGAETKDGCCRTLPASDGGVRIELRGVRFKYPTRDVLVFDGLSIAVEKGQYAAFVGASGCGKTTIISLLERFYDVEPGHGAVLCNGVNVNDLDLYEYRRNLSLVAQETTLFRGTVRDNVLFGVADPSAVSDERIHEVCRDAFIHDFIVSLPEGYDTDVGQKGVAMSGGQKQRIAIARALLRDPKVLLLDEATSALDSESEAVVQAAFERARRGRTMIAVAHRLATIQTADVIFVFDDGRVVEKGTHDELVRKQGTYWELVSTGALVLDVSVLTNGNAVSGPGLGPVDGSQRKSRPSGRDTQPSSRGENKPQSE</sequence>
<feature type="domain" description="ABC transporter" evidence="12">
    <location>
        <begin position="1055"/>
        <end position="1295"/>
    </location>
</feature>
<feature type="compositionally biased region" description="Basic and acidic residues" evidence="10">
    <location>
        <begin position="430"/>
        <end position="447"/>
    </location>
</feature>
<keyword evidence="7" id="KW-0067">ATP-binding</keyword>
<dbReference type="InterPro" id="IPR003439">
    <property type="entry name" value="ABC_transporter-like_ATP-bd"/>
</dbReference>
<feature type="transmembrane region" description="Helical" evidence="11">
    <location>
        <begin position="302"/>
        <end position="319"/>
    </location>
</feature>
<protein>
    <submittedName>
        <fullName evidence="14">Leptomycin B resistance protein pmd1</fullName>
    </submittedName>
</protein>
<dbReference type="Pfam" id="PF00005">
    <property type="entry name" value="ABC_tran"/>
    <property type="match status" value="2"/>
</dbReference>
<accession>A0A1S8B3T9</accession>
<dbReference type="GO" id="GO:0015421">
    <property type="term" value="F:ABC-type oligopeptide transporter activity"/>
    <property type="evidence" value="ECO:0007669"/>
    <property type="project" value="TreeGrafter"/>
</dbReference>
<evidence type="ECO:0000313" key="15">
    <source>
        <dbReference type="Proteomes" id="UP000190776"/>
    </source>
</evidence>
<dbReference type="Gene3D" id="1.20.1560.10">
    <property type="entry name" value="ABC transporter type 1, transmembrane domain"/>
    <property type="match status" value="1"/>
</dbReference>
<feature type="region of interest" description="Disordered" evidence="10">
    <location>
        <begin position="1311"/>
        <end position="1346"/>
    </location>
</feature>
<dbReference type="InterPro" id="IPR011527">
    <property type="entry name" value="ABC1_TM_dom"/>
</dbReference>
<feature type="transmembrane region" description="Helical" evidence="11">
    <location>
        <begin position="725"/>
        <end position="748"/>
    </location>
</feature>
<comment type="caution">
    <text evidence="14">The sequence shown here is derived from an EMBL/GenBank/DDBJ whole genome shotgun (WGS) entry which is preliminary data.</text>
</comment>
<evidence type="ECO:0000256" key="4">
    <source>
        <dbReference type="ARBA" id="ARBA00022692"/>
    </source>
</evidence>
<dbReference type="EMBL" id="MSZU01000114">
    <property type="protein sequence ID" value="OMP82056.1"/>
    <property type="molecule type" value="Genomic_DNA"/>
</dbReference>
<feature type="domain" description="ABC transmembrane type-1" evidence="13">
    <location>
        <begin position="727"/>
        <end position="1015"/>
    </location>
</feature>
<feature type="region of interest" description="Disordered" evidence="10">
    <location>
        <begin position="425"/>
        <end position="452"/>
    </location>
</feature>
<evidence type="ECO:0000313" key="14">
    <source>
        <dbReference type="EMBL" id="OMP82056.1"/>
    </source>
</evidence>
<dbReference type="FunFam" id="3.40.50.300:FF:000913">
    <property type="entry name" value="ABC multidrug transporter SitT"/>
    <property type="match status" value="1"/>
</dbReference>
<gene>
    <name evidence="14" type="ORF">BK809_0006365</name>
</gene>
<dbReference type="Pfam" id="PF00664">
    <property type="entry name" value="ABC_membrane"/>
    <property type="match status" value="2"/>
</dbReference>
<keyword evidence="9 11" id="KW-0472">Membrane</keyword>
<keyword evidence="4 11" id="KW-0812">Transmembrane</keyword>
<dbReference type="SUPFAM" id="SSF52540">
    <property type="entry name" value="P-loop containing nucleoside triphosphate hydrolases"/>
    <property type="match status" value="3"/>
</dbReference>
<dbReference type="PROSITE" id="PS00211">
    <property type="entry name" value="ABC_TRANSPORTER_1"/>
    <property type="match status" value="2"/>
</dbReference>
<evidence type="ECO:0000256" key="8">
    <source>
        <dbReference type="ARBA" id="ARBA00022989"/>
    </source>
</evidence>
<dbReference type="PROSITE" id="PS50893">
    <property type="entry name" value="ABC_TRANSPORTER_2"/>
    <property type="match status" value="2"/>
</dbReference>
<dbReference type="InterPro" id="IPR027417">
    <property type="entry name" value="P-loop_NTPase"/>
</dbReference>
<name>A0A1S8B3T9_9PEZI</name>
<feature type="transmembrane region" description="Helical" evidence="11">
    <location>
        <begin position="954"/>
        <end position="976"/>
    </location>
</feature>
<dbReference type="OrthoDB" id="6500128at2759"/>
<dbReference type="CDD" id="cd18577">
    <property type="entry name" value="ABC_6TM_Pgp_ABCB1_D1_like"/>
    <property type="match status" value="1"/>
</dbReference>
<dbReference type="STRING" id="420778.A0A1S8B3T9"/>
<feature type="transmembrane region" description="Helical" evidence="11">
    <location>
        <begin position="29"/>
        <end position="53"/>
    </location>
</feature>
<dbReference type="GO" id="GO:0005524">
    <property type="term" value="F:ATP binding"/>
    <property type="evidence" value="ECO:0007669"/>
    <property type="project" value="UniProtKB-KW"/>
</dbReference>
<dbReference type="InterPro" id="IPR003593">
    <property type="entry name" value="AAA+_ATPase"/>
</dbReference>
<feature type="transmembrane region" description="Helical" evidence="11">
    <location>
        <begin position="768"/>
        <end position="787"/>
    </location>
</feature>
<dbReference type="InterPro" id="IPR017871">
    <property type="entry name" value="ABC_transporter-like_CS"/>
</dbReference>
<dbReference type="InterPro" id="IPR039421">
    <property type="entry name" value="Type_1_exporter"/>
</dbReference>
<keyword evidence="3" id="KW-0813">Transport</keyword>
<dbReference type="PANTHER" id="PTHR43394:SF11">
    <property type="entry name" value="ATP-BINDING CASSETTE TRANSPORTER"/>
    <property type="match status" value="1"/>
</dbReference>
<dbReference type="Gene3D" id="3.40.50.300">
    <property type="entry name" value="P-loop containing nucleotide triphosphate hydrolases"/>
    <property type="match status" value="2"/>
</dbReference>
<dbReference type="CDD" id="cd18578">
    <property type="entry name" value="ABC_6TM_Pgp_ABCB1_D2_like"/>
    <property type="match status" value="1"/>
</dbReference>
<feature type="region of interest" description="Disordered" evidence="10">
    <location>
        <begin position="655"/>
        <end position="680"/>
    </location>
</feature>
<evidence type="ECO:0000256" key="3">
    <source>
        <dbReference type="ARBA" id="ARBA00022448"/>
    </source>
</evidence>
<feature type="transmembrane region" description="Helical" evidence="11">
    <location>
        <begin position="272"/>
        <end position="290"/>
    </location>
</feature>
<evidence type="ECO:0000256" key="5">
    <source>
        <dbReference type="ARBA" id="ARBA00022737"/>
    </source>
</evidence>
<evidence type="ECO:0000256" key="9">
    <source>
        <dbReference type="ARBA" id="ARBA00023136"/>
    </source>
</evidence>
<proteinExistence type="inferred from homology"/>
<dbReference type="GO" id="GO:0005743">
    <property type="term" value="C:mitochondrial inner membrane"/>
    <property type="evidence" value="ECO:0007669"/>
    <property type="project" value="TreeGrafter"/>
</dbReference>
<dbReference type="SUPFAM" id="SSF90123">
    <property type="entry name" value="ABC transporter transmembrane region"/>
    <property type="match status" value="2"/>
</dbReference>
<evidence type="ECO:0000256" key="1">
    <source>
        <dbReference type="ARBA" id="ARBA00004141"/>
    </source>
</evidence>
<feature type="domain" description="ABC transmembrane type-1" evidence="13">
    <location>
        <begin position="33"/>
        <end position="331"/>
    </location>
</feature>
<evidence type="ECO:0000256" key="10">
    <source>
        <dbReference type="SAM" id="MobiDB-lite"/>
    </source>
</evidence>
<reference evidence="14 15" key="1">
    <citation type="submission" date="2017-01" db="EMBL/GenBank/DDBJ databases">
        <title>Draft genome sequence of Diplodia seriata F98.1, a fungal species involved in grapevine trunk diseases.</title>
        <authorList>
            <person name="Robert-Siegwald G."/>
            <person name="Vallet J."/>
            <person name="Abou-Mansour E."/>
            <person name="Xu J."/>
            <person name="Rey P."/>
            <person name="Bertsch C."/>
            <person name="Rego C."/>
            <person name="Larignon P."/>
            <person name="Fontaine F."/>
            <person name="Lebrun M.-H."/>
        </authorList>
    </citation>
    <scope>NUCLEOTIDE SEQUENCE [LARGE SCALE GENOMIC DNA]</scope>
    <source>
        <strain evidence="14 15">F98.1</strain>
    </source>
</reference>
<dbReference type="Proteomes" id="UP000190776">
    <property type="component" value="Unassembled WGS sequence"/>
</dbReference>
<keyword evidence="5" id="KW-0677">Repeat</keyword>
<feature type="transmembrane region" description="Helical" evidence="11">
    <location>
        <begin position="847"/>
        <end position="867"/>
    </location>
</feature>
<keyword evidence="8 11" id="KW-1133">Transmembrane helix</keyword>